<accession>A0AAQ2C6C6</accession>
<reference evidence="2 3" key="1">
    <citation type="submission" date="2019-03" db="EMBL/GenBank/DDBJ databases">
        <title>Genomics of glacier-inhabiting Cryobacterium strains.</title>
        <authorList>
            <person name="Liu Q."/>
            <person name="Xin Y.-H."/>
        </authorList>
    </citation>
    <scope>NUCLEOTIDE SEQUENCE [LARGE SCALE GENOMIC DNA]</scope>
    <source>
        <strain evidence="3">TMT1-22</strain>
    </source>
</reference>
<comment type="caution">
    <text evidence="2">The sequence shown here is derived from an EMBL/GenBank/DDBJ whole genome shotgun (WGS) entry which is preliminary data.</text>
</comment>
<keyword evidence="3" id="KW-1185">Reference proteome</keyword>
<evidence type="ECO:0000256" key="1">
    <source>
        <dbReference type="SAM" id="MobiDB-lite"/>
    </source>
</evidence>
<dbReference type="Proteomes" id="UP000297403">
    <property type="component" value="Unassembled WGS sequence"/>
</dbReference>
<gene>
    <name evidence="2" type="ORF">E3O49_09250</name>
</gene>
<proteinExistence type="predicted"/>
<dbReference type="EMBL" id="SOFY01000049">
    <property type="protein sequence ID" value="TFC46596.1"/>
    <property type="molecule type" value="Genomic_DNA"/>
</dbReference>
<feature type="region of interest" description="Disordered" evidence="1">
    <location>
        <begin position="70"/>
        <end position="90"/>
    </location>
</feature>
<sequence>MIMTRTNKKPRAERGLAGVIARLNGRLLPWIGPPPLGPYDTVSAEEVQATQARSVCPICGALMSLHEIDRSGERTQVHHPTPEQVAERSA</sequence>
<organism evidence="2 3">
    <name type="scientific">Cryobacterium shii</name>
    <dbReference type="NCBI Taxonomy" id="1259235"/>
    <lineage>
        <taxon>Bacteria</taxon>
        <taxon>Bacillati</taxon>
        <taxon>Actinomycetota</taxon>
        <taxon>Actinomycetes</taxon>
        <taxon>Micrococcales</taxon>
        <taxon>Microbacteriaceae</taxon>
        <taxon>Cryobacterium</taxon>
    </lineage>
</organism>
<dbReference type="AlphaFoldDB" id="A0AAQ2C6C6"/>
<protein>
    <submittedName>
        <fullName evidence="2">Uncharacterized protein</fullName>
    </submittedName>
</protein>
<name>A0AAQ2C6C6_9MICO</name>
<evidence type="ECO:0000313" key="2">
    <source>
        <dbReference type="EMBL" id="TFC46596.1"/>
    </source>
</evidence>
<evidence type="ECO:0000313" key="3">
    <source>
        <dbReference type="Proteomes" id="UP000297403"/>
    </source>
</evidence>